<gene>
    <name evidence="3" type="ORF">WDU93_02580</name>
</gene>
<comment type="caution">
    <text evidence="3">The sequence shown here is derived from an EMBL/GenBank/DDBJ whole genome shotgun (WGS) entry which is preliminary data.</text>
</comment>
<evidence type="ECO:0000313" key="4">
    <source>
        <dbReference type="Proteomes" id="UP001366085"/>
    </source>
</evidence>
<dbReference type="EMBL" id="JBBDGN010000001">
    <property type="protein sequence ID" value="MEJ1090566.1"/>
    <property type="molecule type" value="Genomic_DNA"/>
</dbReference>
<feature type="domain" description="DUF222" evidence="2">
    <location>
        <begin position="21"/>
        <end position="387"/>
    </location>
</feature>
<proteinExistence type="predicted"/>
<sequence>MSNTASLEPATHLALLDEWVELERQKAVLEARAADVLHRRWMLMESDISEAPLHREAIWRSMIAEFSAAGRVAKGTVEHAFCDAHAVHEEFPALRAAFEAGVVRAAHVREVVRASFVITEAIRDGVVDADTREVFEAAALVVAERETPARTRAQVAEIAATLARETVVERHTRAREERCVTVRSVGDGLALLQAVLPEHLATAILDRLTRIARDLRRHPERRDPVFDVIDPADDASTDPDFVEPDGIFGDLGWCPGDEMPRPTDPQLDPNSTSIIQVAADDRTTDQVRADIFTDLLLAADPSEAHGSGLDNIQGHIQVTVAATTLADLDDAPAQLDGHGPLHPDAARAVAGRNTGWTRLFLDPTGLVCETDTYTPTEAMRRFLKARDEHCRFPGCRMPVWRSEIDHNQDWARDGRTATDNLAHFCKAHHVLKHPDVPDGHRWTARQLPDWSVEWTSPQGRTYTDHAPRRVMFVPSGLSGQGDPHERENALDPLRQRPATAPPPAVSPEPAAVVAPF</sequence>
<dbReference type="Proteomes" id="UP001366085">
    <property type="component" value="Unassembled WGS sequence"/>
</dbReference>
<dbReference type="RefSeq" id="WP_337317060.1">
    <property type="nucleotide sequence ID" value="NZ_JBBDGN010000001.1"/>
</dbReference>
<evidence type="ECO:0000256" key="1">
    <source>
        <dbReference type="SAM" id="MobiDB-lite"/>
    </source>
</evidence>
<feature type="compositionally biased region" description="Low complexity" evidence="1">
    <location>
        <begin position="507"/>
        <end position="516"/>
    </location>
</feature>
<protein>
    <submittedName>
        <fullName evidence="3">DUF222 domain-containing protein</fullName>
    </submittedName>
</protein>
<dbReference type="CDD" id="cd00085">
    <property type="entry name" value="HNHc"/>
    <property type="match status" value="1"/>
</dbReference>
<name>A0ABU8LIY9_9MICO</name>
<keyword evidence="4" id="KW-1185">Reference proteome</keyword>
<dbReference type="InterPro" id="IPR003870">
    <property type="entry name" value="DUF222"/>
</dbReference>
<accession>A0ABU8LIY9</accession>
<dbReference type="Pfam" id="PF02720">
    <property type="entry name" value="DUF222"/>
    <property type="match status" value="1"/>
</dbReference>
<feature type="region of interest" description="Disordered" evidence="1">
    <location>
        <begin position="473"/>
        <end position="516"/>
    </location>
</feature>
<evidence type="ECO:0000259" key="2">
    <source>
        <dbReference type="Pfam" id="PF02720"/>
    </source>
</evidence>
<dbReference type="InterPro" id="IPR003615">
    <property type="entry name" value="HNH_nuc"/>
</dbReference>
<organism evidence="3 4">
    <name type="scientific">Microbacterium istanbulense</name>
    <dbReference type="NCBI Taxonomy" id="3122049"/>
    <lineage>
        <taxon>Bacteria</taxon>
        <taxon>Bacillati</taxon>
        <taxon>Actinomycetota</taxon>
        <taxon>Actinomycetes</taxon>
        <taxon>Micrococcales</taxon>
        <taxon>Microbacteriaceae</taxon>
        <taxon>Microbacterium</taxon>
    </lineage>
</organism>
<evidence type="ECO:0000313" key="3">
    <source>
        <dbReference type="EMBL" id="MEJ1090566.1"/>
    </source>
</evidence>
<reference evidence="3 4" key="1">
    <citation type="submission" date="2024-02" db="EMBL/GenBank/DDBJ databases">
        <authorList>
            <person name="Saticioglu I.B."/>
        </authorList>
    </citation>
    <scope>NUCLEOTIDE SEQUENCE [LARGE SCALE GENOMIC DNA]</scope>
    <source>
        <strain evidence="3 4">Mu-43</strain>
    </source>
</reference>